<dbReference type="RefSeq" id="WP_279245868.1">
    <property type="nucleotide sequence ID" value="NZ_SHNN01000002.1"/>
</dbReference>
<evidence type="ECO:0008006" key="4">
    <source>
        <dbReference type="Google" id="ProtNLM"/>
    </source>
</evidence>
<feature type="transmembrane region" description="Helical" evidence="1">
    <location>
        <begin position="6"/>
        <end position="33"/>
    </location>
</feature>
<sequence length="151" mass="17172">MDELPWYRYIWTWVIFGLPAIVVVAGLSTWWIAANDADSLVVDEYYKEGLAINRRLDHEAAAARLNMRAELTVADAMLTIVMSGDAKPAALSVLLSHPLDADLDQTLRVPKVGDRLYQVPIQLPSQPRWHWRIKPLANTAQEWQLQGELIR</sequence>
<comment type="caution">
    <text evidence="2">The sequence shown here is derived from an EMBL/GenBank/DDBJ whole genome shotgun (WGS) entry which is preliminary data.</text>
</comment>
<evidence type="ECO:0000313" key="2">
    <source>
        <dbReference type="EMBL" id="MCX2981875.1"/>
    </source>
</evidence>
<reference evidence="2" key="1">
    <citation type="submission" date="2019-02" db="EMBL/GenBank/DDBJ databases">
        <authorList>
            <person name="Li S.-H."/>
        </authorList>
    </citation>
    <scope>NUCLEOTIDE SEQUENCE</scope>
    <source>
        <strain evidence="2">IMCC14734</strain>
    </source>
</reference>
<evidence type="ECO:0000256" key="1">
    <source>
        <dbReference type="SAM" id="Phobius"/>
    </source>
</evidence>
<proteinExistence type="predicted"/>
<dbReference type="Pfam" id="PF05751">
    <property type="entry name" value="FixH"/>
    <property type="match status" value="1"/>
</dbReference>
<name>A0ABT3TJA4_9GAMM</name>
<protein>
    <recommendedName>
        <fullName evidence="4">Nitrogen fixation protein FixH</fullName>
    </recommendedName>
</protein>
<keyword evidence="1" id="KW-0472">Membrane</keyword>
<dbReference type="Proteomes" id="UP001143362">
    <property type="component" value="Unassembled WGS sequence"/>
</dbReference>
<keyword evidence="1" id="KW-1133">Transmembrane helix</keyword>
<keyword evidence="1" id="KW-0812">Transmembrane</keyword>
<dbReference type="InterPro" id="IPR008620">
    <property type="entry name" value="FixH"/>
</dbReference>
<dbReference type="EMBL" id="SHNN01000002">
    <property type="protein sequence ID" value="MCX2981875.1"/>
    <property type="molecule type" value="Genomic_DNA"/>
</dbReference>
<gene>
    <name evidence="2" type="ORF">EYC98_13510</name>
</gene>
<evidence type="ECO:0000313" key="3">
    <source>
        <dbReference type="Proteomes" id="UP001143362"/>
    </source>
</evidence>
<accession>A0ABT3TJA4</accession>
<organism evidence="2 3">
    <name type="scientific">Candidatus Litorirhabdus singularis</name>
    <dbReference type="NCBI Taxonomy" id="2518993"/>
    <lineage>
        <taxon>Bacteria</taxon>
        <taxon>Pseudomonadati</taxon>
        <taxon>Pseudomonadota</taxon>
        <taxon>Gammaproteobacteria</taxon>
        <taxon>Cellvibrionales</taxon>
        <taxon>Halieaceae</taxon>
        <taxon>Candidatus Litorirhabdus</taxon>
    </lineage>
</organism>
<keyword evidence="3" id="KW-1185">Reference proteome</keyword>